<evidence type="ECO:0000313" key="2">
    <source>
        <dbReference type="Proteomes" id="UP000826656"/>
    </source>
</evidence>
<dbReference type="EMBL" id="JAIVGD010000001">
    <property type="protein sequence ID" value="KAH0781097.1"/>
    <property type="molecule type" value="Genomic_DNA"/>
</dbReference>
<name>A0ABQ7WMA5_SOLTU</name>
<gene>
    <name evidence="1" type="ORF">KY290_000695</name>
</gene>
<reference evidence="1 2" key="1">
    <citation type="journal article" date="2021" name="bioRxiv">
        <title>Chromosome-scale and haplotype-resolved genome assembly of a tetraploid potato cultivar.</title>
        <authorList>
            <person name="Sun H."/>
            <person name="Jiao W.-B."/>
            <person name="Krause K."/>
            <person name="Campoy J.A."/>
            <person name="Goel M."/>
            <person name="Folz-Donahue K."/>
            <person name="Kukat C."/>
            <person name="Huettel B."/>
            <person name="Schneeberger K."/>
        </authorList>
    </citation>
    <scope>NUCLEOTIDE SEQUENCE [LARGE SCALE GENOMIC DNA]</scope>
    <source>
        <strain evidence="1">SolTubOtavaFocal</strain>
        <tissue evidence="1">Leaves</tissue>
    </source>
</reference>
<comment type="caution">
    <text evidence="1">The sequence shown here is derived from an EMBL/GenBank/DDBJ whole genome shotgun (WGS) entry which is preliminary data.</text>
</comment>
<sequence length="140" mass="15459">MVFNSGAHHDYNLNHQTQNDYILDLNQAYVSTNSTSAMTNDMNGGNMIINRSGAANNNFPQYIGEQNMHVPSNTVATSNTGANEGSDLNEWENCDAYFNFHNMDDLYQNIGDSSSILTNGHGSEYDQIYFVDQVVGTSSV</sequence>
<dbReference type="Proteomes" id="UP000826656">
    <property type="component" value="Unassembled WGS sequence"/>
</dbReference>
<organism evidence="1 2">
    <name type="scientific">Solanum tuberosum</name>
    <name type="common">Potato</name>
    <dbReference type="NCBI Taxonomy" id="4113"/>
    <lineage>
        <taxon>Eukaryota</taxon>
        <taxon>Viridiplantae</taxon>
        <taxon>Streptophyta</taxon>
        <taxon>Embryophyta</taxon>
        <taxon>Tracheophyta</taxon>
        <taxon>Spermatophyta</taxon>
        <taxon>Magnoliopsida</taxon>
        <taxon>eudicotyledons</taxon>
        <taxon>Gunneridae</taxon>
        <taxon>Pentapetalae</taxon>
        <taxon>asterids</taxon>
        <taxon>lamiids</taxon>
        <taxon>Solanales</taxon>
        <taxon>Solanaceae</taxon>
        <taxon>Solanoideae</taxon>
        <taxon>Solaneae</taxon>
        <taxon>Solanum</taxon>
    </lineage>
</organism>
<protein>
    <submittedName>
        <fullName evidence="1">Uncharacterized protein</fullName>
    </submittedName>
</protein>
<proteinExistence type="predicted"/>
<evidence type="ECO:0000313" key="1">
    <source>
        <dbReference type="EMBL" id="KAH0781097.1"/>
    </source>
</evidence>
<accession>A0ABQ7WMA5</accession>
<keyword evidence="2" id="KW-1185">Reference proteome</keyword>